<organism evidence="4 5">
    <name type="scientific">Sphingobacterium paucimobilis HER1398</name>
    <dbReference type="NCBI Taxonomy" id="1346330"/>
    <lineage>
        <taxon>Bacteria</taxon>
        <taxon>Pseudomonadati</taxon>
        <taxon>Bacteroidota</taxon>
        <taxon>Sphingobacteriia</taxon>
        <taxon>Sphingobacteriales</taxon>
        <taxon>Sphingobacteriaceae</taxon>
        <taxon>Sphingobacterium</taxon>
    </lineage>
</organism>
<dbReference type="STRING" id="1346330.M472_20115"/>
<feature type="transmembrane region" description="Helical" evidence="2">
    <location>
        <begin position="192"/>
        <end position="210"/>
    </location>
</feature>
<keyword evidence="2" id="KW-1133">Transmembrane helix</keyword>
<dbReference type="PATRIC" id="fig|1346330.5.peg.306"/>
<keyword evidence="2" id="KW-0812">Transmembrane</keyword>
<evidence type="ECO:0000259" key="3">
    <source>
        <dbReference type="Pfam" id="PF04536"/>
    </source>
</evidence>
<dbReference type="Proteomes" id="UP000016584">
    <property type="component" value="Unassembled WGS sequence"/>
</dbReference>
<dbReference type="EMBL" id="ATDL01000003">
    <property type="protein sequence ID" value="ERJ61058.1"/>
    <property type="molecule type" value="Genomic_DNA"/>
</dbReference>
<dbReference type="RefSeq" id="WP_021068499.1">
    <property type="nucleotide sequence ID" value="NZ_ATDL01000003.1"/>
</dbReference>
<dbReference type="AlphaFoldDB" id="U2JEI3"/>
<dbReference type="eggNOG" id="COG1512">
    <property type="taxonomic scope" value="Bacteria"/>
</dbReference>
<dbReference type="Pfam" id="PF04536">
    <property type="entry name" value="TPM_phosphatase"/>
    <property type="match status" value="1"/>
</dbReference>
<feature type="transmembrane region" description="Helical" evidence="2">
    <location>
        <begin position="265"/>
        <end position="284"/>
    </location>
</feature>
<dbReference type="Gene3D" id="3.10.310.50">
    <property type="match status" value="1"/>
</dbReference>
<feature type="domain" description="TPM" evidence="3">
    <location>
        <begin position="41"/>
        <end position="160"/>
    </location>
</feature>
<comment type="caution">
    <text evidence="4">The sequence shown here is derived from an EMBL/GenBank/DDBJ whole genome shotgun (WGS) entry which is preliminary data.</text>
</comment>
<protein>
    <recommendedName>
        <fullName evidence="3">TPM domain-containing protein</fullName>
    </recommendedName>
</protein>
<proteinExistence type="predicted"/>
<sequence length="490" mass="55499">MFRRLSASIGILIFLSFFSVFGQYTVQTVPNPKTQGQNYFVSDPDQILGYYAVAQLNEISASIDSLTQAEYAIVLVNDYEGDSDFEFALELFNKWGIGKKEANNGLLLFISKDRHEYRFISGYGMEAIFPDAYLKRVGETYLVPNFRNEDYDQGVLEASRFIEKILKSPDSVAELERLMPDAAPFWSTRNPILVNTLWMLALFTGLYLYVHYISGRILKGTKNKPKLIAPIFWGMGCMLLLMFLTLFIFVFIFNNLEEIYQRKNLPYFVFVLLALILAMKITNGKTKIVESFKDEEDIQKGLKKYVSYLLIPMLLTPLAWFDLGGILNRFRRNAGRFTPPDSSGNWIRINRGDTKAKAQRYLDSGQKKEESIKSLRYEIWMNTANKEIRLLPWDRSSHYSDCPQCHYFTLEVKKIQTIRSATYSSSGEGEQFDACQNCKYFKHIKFFTIPMKTRESSSSSSGGGGSSSRGGGGGSFGGGSSGGGGAGGRW</sequence>
<evidence type="ECO:0000313" key="5">
    <source>
        <dbReference type="Proteomes" id="UP000016584"/>
    </source>
</evidence>
<reference evidence="4 5" key="1">
    <citation type="journal article" date="2013" name="Genome Announc.">
        <title>The Draft Genome Sequence of Sphingomonas paucimobilis Strain HER1398 (Proteobacteria), Host to the Giant PAU Phage, Indicates That It Is a Member of the Genus Sphingobacterium (Bacteroidetes).</title>
        <authorList>
            <person name="White R.A.III."/>
            <person name="Suttle C.A."/>
        </authorList>
    </citation>
    <scope>NUCLEOTIDE SEQUENCE [LARGE SCALE GENOMIC DNA]</scope>
    <source>
        <strain evidence="4 5">HER1398</strain>
    </source>
</reference>
<evidence type="ECO:0000256" key="2">
    <source>
        <dbReference type="SAM" id="Phobius"/>
    </source>
</evidence>
<keyword evidence="2" id="KW-0472">Membrane</keyword>
<feature type="transmembrane region" description="Helical" evidence="2">
    <location>
        <begin position="305"/>
        <end position="327"/>
    </location>
</feature>
<accession>U2JEI3</accession>
<keyword evidence="5" id="KW-1185">Reference proteome</keyword>
<dbReference type="PANTHER" id="PTHR30373:SF2">
    <property type="entry name" value="UPF0603 PROTEIN YGCG"/>
    <property type="match status" value="1"/>
</dbReference>
<feature type="region of interest" description="Disordered" evidence="1">
    <location>
        <begin position="454"/>
        <end position="490"/>
    </location>
</feature>
<evidence type="ECO:0000313" key="4">
    <source>
        <dbReference type="EMBL" id="ERJ61058.1"/>
    </source>
</evidence>
<feature type="compositionally biased region" description="Gly residues" evidence="1">
    <location>
        <begin position="461"/>
        <end position="490"/>
    </location>
</feature>
<name>U2JEI3_9SPHI</name>
<evidence type="ECO:0000256" key="1">
    <source>
        <dbReference type="SAM" id="MobiDB-lite"/>
    </source>
</evidence>
<feature type="transmembrane region" description="Helical" evidence="2">
    <location>
        <begin position="231"/>
        <end position="253"/>
    </location>
</feature>
<dbReference type="InterPro" id="IPR007621">
    <property type="entry name" value="TPM_dom"/>
</dbReference>
<dbReference type="PANTHER" id="PTHR30373">
    <property type="entry name" value="UPF0603 PROTEIN YGCG"/>
    <property type="match status" value="1"/>
</dbReference>
<gene>
    <name evidence="4" type="ORF">M472_20115</name>
</gene>